<dbReference type="NCBIfam" id="TIGR00525">
    <property type="entry name" value="folB"/>
    <property type="match status" value="1"/>
</dbReference>
<accession>A0A6A7K6X3</accession>
<dbReference type="FunFam" id="3.30.1130.10:FF:000003">
    <property type="entry name" value="7,8-dihydroneopterin aldolase"/>
    <property type="match status" value="1"/>
</dbReference>
<dbReference type="GO" id="GO:0004150">
    <property type="term" value="F:dihydroneopterin aldolase activity"/>
    <property type="evidence" value="ECO:0007669"/>
    <property type="project" value="UniProtKB-UniRule"/>
</dbReference>
<dbReference type="EMBL" id="WHNX01000005">
    <property type="protein sequence ID" value="MPW25081.1"/>
    <property type="molecule type" value="Genomic_DNA"/>
</dbReference>
<dbReference type="GO" id="GO:0046656">
    <property type="term" value="P:folic acid biosynthetic process"/>
    <property type="evidence" value="ECO:0007669"/>
    <property type="project" value="UniProtKB-UniRule"/>
</dbReference>
<evidence type="ECO:0000256" key="4">
    <source>
        <dbReference type="ARBA" id="ARBA00022909"/>
    </source>
</evidence>
<sequence length="121" mass="14095">MDKIIMKNLGFYGYHGVLEEEKRLGQKFFIDVELYVDLLKAGETDNLSYTVSYAEVYEIIKRIFKEEKFNLIEAVAETIISEILATYSIIQEIKVTLKKPEAPVEGIYDYFAIELRRTRNG</sequence>
<comment type="similarity">
    <text evidence="3 6">Belongs to the DHNA family.</text>
</comment>
<dbReference type="GO" id="GO:0046654">
    <property type="term" value="P:tetrahydrofolate biosynthetic process"/>
    <property type="evidence" value="ECO:0007669"/>
    <property type="project" value="UniProtKB-UniRule"/>
</dbReference>
<dbReference type="Pfam" id="PF02152">
    <property type="entry name" value="FolB"/>
    <property type="match status" value="1"/>
</dbReference>
<dbReference type="AlphaFoldDB" id="A0A6A7K6X3"/>
<evidence type="ECO:0000313" key="8">
    <source>
        <dbReference type="EMBL" id="MPW25081.1"/>
    </source>
</evidence>
<dbReference type="PANTHER" id="PTHR42844:SF1">
    <property type="entry name" value="DIHYDRONEOPTERIN ALDOLASE 1-RELATED"/>
    <property type="match status" value="1"/>
</dbReference>
<name>A0A6A7K6X3_9FIRM</name>
<reference evidence="8 9" key="1">
    <citation type="submission" date="2019-10" db="EMBL/GenBank/DDBJ databases">
        <title>Alkalibaculum tamaniensis sp.nov., a new alkaliphilic acetogen, isolated on methoxylated aromatics from a mud volcano.</title>
        <authorList>
            <person name="Khomyakova M.A."/>
            <person name="Merkel A.Y."/>
            <person name="Bonch-Osmolovskaya E.A."/>
            <person name="Slobodkin A.I."/>
        </authorList>
    </citation>
    <scope>NUCLEOTIDE SEQUENCE [LARGE SCALE GENOMIC DNA]</scope>
    <source>
        <strain evidence="8 9">M08DMB</strain>
    </source>
</reference>
<dbReference type="CDD" id="cd00534">
    <property type="entry name" value="DHNA_DHNTPE"/>
    <property type="match status" value="1"/>
</dbReference>
<dbReference type="EC" id="4.1.2.25" evidence="6"/>
<comment type="catalytic activity">
    <reaction evidence="1 6">
        <text>7,8-dihydroneopterin = 6-hydroxymethyl-7,8-dihydropterin + glycolaldehyde</text>
        <dbReference type="Rhea" id="RHEA:10540"/>
        <dbReference type="ChEBI" id="CHEBI:17001"/>
        <dbReference type="ChEBI" id="CHEBI:17071"/>
        <dbReference type="ChEBI" id="CHEBI:44841"/>
        <dbReference type="EC" id="4.1.2.25"/>
    </reaction>
</comment>
<feature type="domain" description="Dihydroneopterin aldolase/epimerase" evidence="7">
    <location>
        <begin position="4"/>
        <end position="117"/>
    </location>
</feature>
<organism evidence="8 9">
    <name type="scientific">Alkalibaculum sporogenes</name>
    <dbReference type="NCBI Taxonomy" id="2655001"/>
    <lineage>
        <taxon>Bacteria</taxon>
        <taxon>Bacillati</taxon>
        <taxon>Bacillota</taxon>
        <taxon>Clostridia</taxon>
        <taxon>Eubacteriales</taxon>
        <taxon>Eubacteriaceae</taxon>
        <taxon>Alkalibaculum</taxon>
    </lineage>
</organism>
<dbReference type="UniPathway" id="UPA00077">
    <property type="reaction ID" value="UER00154"/>
</dbReference>
<keyword evidence="4 6" id="KW-0289">Folate biosynthesis</keyword>
<protein>
    <recommendedName>
        <fullName evidence="6">7,8-dihydroneopterin aldolase</fullName>
        <ecNumber evidence="6">4.1.2.25</ecNumber>
    </recommendedName>
</protein>
<comment type="pathway">
    <text evidence="2 6">Cofactor biosynthesis; tetrahydrofolate biosynthesis; 2-amino-4-hydroxy-6-hydroxymethyl-7,8-dihydropteridine diphosphate from 7,8-dihydroneopterin triphosphate: step 3/4.</text>
</comment>
<dbReference type="NCBIfam" id="TIGR00526">
    <property type="entry name" value="folB_dom"/>
    <property type="match status" value="1"/>
</dbReference>
<proteinExistence type="inferred from homology"/>
<evidence type="ECO:0000256" key="6">
    <source>
        <dbReference type="RuleBase" id="RU362079"/>
    </source>
</evidence>
<evidence type="ECO:0000256" key="2">
    <source>
        <dbReference type="ARBA" id="ARBA00005013"/>
    </source>
</evidence>
<dbReference type="InterPro" id="IPR006157">
    <property type="entry name" value="FolB_dom"/>
</dbReference>
<evidence type="ECO:0000256" key="5">
    <source>
        <dbReference type="ARBA" id="ARBA00023239"/>
    </source>
</evidence>
<dbReference type="InterPro" id="IPR043133">
    <property type="entry name" value="GTP-CH-I_C/QueF"/>
</dbReference>
<evidence type="ECO:0000259" key="7">
    <source>
        <dbReference type="SMART" id="SM00905"/>
    </source>
</evidence>
<gene>
    <name evidence="8" type="primary">folB</name>
    <name evidence="8" type="ORF">GC105_04675</name>
</gene>
<dbReference type="SUPFAM" id="SSF55620">
    <property type="entry name" value="Tetrahydrobiopterin biosynthesis enzymes-like"/>
    <property type="match status" value="1"/>
</dbReference>
<dbReference type="GO" id="GO:0005737">
    <property type="term" value="C:cytoplasm"/>
    <property type="evidence" value="ECO:0007669"/>
    <property type="project" value="TreeGrafter"/>
</dbReference>
<keyword evidence="5 6" id="KW-0456">Lyase</keyword>
<dbReference type="Proteomes" id="UP000440004">
    <property type="component" value="Unassembled WGS sequence"/>
</dbReference>
<dbReference type="SMART" id="SM00905">
    <property type="entry name" value="FolB"/>
    <property type="match status" value="1"/>
</dbReference>
<evidence type="ECO:0000256" key="3">
    <source>
        <dbReference type="ARBA" id="ARBA00005708"/>
    </source>
</evidence>
<comment type="caution">
    <text evidence="8">The sequence shown here is derived from an EMBL/GenBank/DDBJ whole genome shotgun (WGS) entry which is preliminary data.</text>
</comment>
<comment type="function">
    <text evidence="6">Catalyzes the conversion of 7,8-dihydroneopterin to 6-hydroxymethyl-7,8-dihydropterin.</text>
</comment>
<keyword evidence="9" id="KW-1185">Reference proteome</keyword>
<dbReference type="Gene3D" id="3.30.1130.10">
    <property type="match status" value="1"/>
</dbReference>
<evidence type="ECO:0000256" key="1">
    <source>
        <dbReference type="ARBA" id="ARBA00001353"/>
    </source>
</evidence>
<dbReference type="RefSeq" id="WP_152802200.1">
    <property type="nucleotide sequence ID" value="NZ_WHNX01000005.1"/>
</dbReference>
<dbReference type="InterPro" id="IPR006156">
    <property type="entry name" value="Dihydroneopterin_aldolase"/>
</dbReference>
<dbReference type="PANTHER" id="PTHR42844">
    <property type="entry name" value="DIHYDRONEOPTERIN ALDOLASE 1-RELATED"/>
    <property type="match status" value="1"/>
</dbReference>
<evidence type="ECO:0000313" key="9">
    <source>
        <dbReference type="Proteomes" id="UP000440004"/>
    </source>
</evidence>